<dbReference type="Pfam" id="PF03715">
    <property type="entry name" value="Noc2"/>
    <property type="match status" value="1"/>
</dbReference>
<dbReference type="GeneID" id="94336371"/>
<dbReference type="GO" id="GO:0042273">
    <property type="term" value="P:ribosomal large subunit biogenesis"/>
    <property type="evidence" value="ECO:0007669"/>
    <property type="project" value="TreeGrafter"/>
</dbReference>
<comment type="caution">
    <text evidence="5">The sequence shown here is derived from an EMBL/GenBank/DDBJ whole genome shotgun (WGS) entry which is preliminary data.</text>
</comment>
<evidence type="ECO:0000256" key="3">
    <source>
        <dbReference type="ARBA" id="ARBA00023242"/>
    </source>
</evidence>
<keyword evidence="3" id="KW-0539">Nucleus</keyword>
<accession>A0AAD9PHN7</accession>
<evidence type="ECO:0000313" key="7">
    <source>
        <dbReference type="Proteomes" id="UP001214638"/>
    </source>
</evidence>
<sequence>MSKKRKSSQTLDSESIKSEEDEQDYEYDDFEFEEEDEPDDLDDDEQDDFEDDEQGKLSLEKVQRVASEAENLKIKAVNHLVVCYRSGVLGFTKSKRKKNASETTGKDETPNPETFNLLALETFSILSRFIPAVGPDSGSIDLELRFSVTRRFLMTLMLQLEHMNDDIKLVNCALGVLKNPSVINWIVASRVLSQRFIKLLALLMATHPNRQVRANCLLYLQEHLKCLVEERVKVQITKSKIVVHNHYGEIDFLLKRSYRAVIKAASREHTLENHGLFKISQNCLAELFESAPVPNAYTLAFTSIRDLGINVRTEWASETKKQKKAASAHHMVMSVCSWSFLEAVNVWVSIVCKNRKELGDFVYPLTTVIMAAIKIKMPKTSYMPLVLHLIRALNRLSQGVDKYIPVACFVFGILDRLTLLDLKRMQRIGATNSTRATKHLMVTLRIQKRELQLPFIFYKIYRQIELLLLDHVGFVALHPSFPEYSIVLMDQLKRFHKSERADGDFCSFIKKIDTLIKDSNAKIKSLRKDLDMSKPIARVAILKAHTDKIAIAKYRHQVLTKDQAALANTIAALVTD</sequence>
<keyword evidence="7" id="KW-1185">Reference proteome</keyword>
<dbReference type="RefSeq" id="XP_067803666.1">
    <property type="nucleotide sequence ID" value="XM_067947102.1"/>
</dbReference>
<dbReference type="GO" id="GO:0030690">
    <property type="term" value="C:Noc1p-Noc2p complex"/>
    <property type="evidence" value="ECO:0007669"/>
    <property type="project" value="TreeGrafter"/>
</dbReference>
<feature type="compositionally biased region" description="Acidic residues" evidence="4">
    <location>
        <begin position="19"/>
        <end position="53"/>
    </location>
</feature>
<reference evidence="5" key="1">
    <citation type="journal article" date="2023" name="Nat. Microbiol.">
        <title>Babesia duncani multi-omics identifies virulence factors and drug targets.</title>
        <authorList>
            <person name="Singh P."/>
            <person name="Lonardi S."/>
            <person name="Liang Q."/>
            <person name="Vydyam P."/>
            <person name="Khabirova E."/>
            <person name="Fang T."/>
            <person name="Gihaz S."/>
            <person name="Thekkiniath J."/>
            <person name="Munshi M."/>
            <person name="Abel S."/>
            <person name="Ciampossin L."/>
            <person name="Batugedara G."/>
            <person name="Gupta M."/>
            <person name="Lu X.M."/>
            <person name="Lenz T."/>
            <person name="Chakravarty S."/>
            <person name="Cornillot E."/>
            <person name="Hu Y."/>
            <person name="Ma W."/>
            <person name="Gonzalez L.M."/>
            <person name="Sanchez S."/>
            <person name="Estrada K."/>
            <person name="Sanchez-Flores A."/>
            <person name="Montero E."/>
            <person name="Harb O.S."/>
            <person name="Le Roch K.G."/>
            <person name="Mamoun C.B."/>
        </authorList>
    </citation>
    <scope>NUCLEOTIDE SEQUENCE</scope>
    <source>
        <strain evidence="5">WA1</strain>
    </source>
</reference>
<dbReference type="GO" id="GO:0005654">
    <property type="term" value="C:nucleoplasm"/>
    <property type="evidence" value="ECO:0007669"/>
    <property type="project" value="TreeGrafter"/>
</dbReference>
<feature type="region of interest" description="Disordered" evidence="4">
    <location>
        <begin position="1"/>
        <end position="56"/>
    </location>
</feature>
<dbReference type="GO" id="GO:0030691">
    <property type="term" value="C:Noc2p-Noc3p complex"/>
    <property type="evidence" value="ECO:0007669"/>
    <property type="project" value="TreeGrafter"/>
</dbReference>
<dbReference type="AlphaFoldDB" id="A0AAD9PHN7"/>
<evidence type="ECO:0000313" key="6">
    <source>
        <dbReference type="EMBL" id="KAK2196824.1"/>
    </source>
</evidence>
<dbReference type="PANTHER" id="PTHR12687:SF4">
    <property type="entry name" value="NUCLEOLAR COMPLEX PROTEIN 2 HOMOLOG"/>
    <property type="match status" value="1"/>
</dbReference>
<comment type="subcellular location">
    <subcellularLocation>
        <location evidence="1">Nucleus</location>
    </subcellularLocation>
</comment>
<dbReference type="EMBL" id="JALLKP010000002">
    <property type="protein sequence ID" value="KAK2196824.1"/>
    <property type="molecule type" value="Genomic_DNA"/>
</dbReference>
<dbReference type="InterPro" id="IPR005343">
    <property type="entry name" value="Noc2"/>
</dbReference>
<dbReference type="KEGG" id="bdw:94336371"/>
<protein>
    <submittedName>
        <fullName evidence="5">Nucleolar complex protein 2</fullName>
    </submittedName>
</protein>
<evidence type="ECO:0000256" key="2">
    <source>
        <dbReference type="ARBA" id="ARBA00005907"/>
    </source>
</evidence>
<proteinExistence type="inferred from homology"/>
<evidence type="ECO:0000256" key="1">
    <source>
        <dbReference type="ARBA" id="ARBA00004123"/>
    </source>
</evidence>
<dbReference type="EMBL" id="JALLKP010000034">
    <property type="protein sequence ID" value="KAK2194865.1"/>
    <property type="molecule type" value="Genomic_DNA"/>
</dbReference>
<name>A0AAD9PHN7_9APIC</name>
<dbReference type="GO" id="GO:0005730">
    <property type="term" value="C:nucleolus"/>
    <property type="evidence" value="ECO:0007669"/>
    <property type="project" value="TreeGrafter"/>
</dbReference>
<evidence type="ECO:0000313" key="5">
    <source>
        <dbReference type="EMBL" id="KAK2194865.1"/>
    </source>
</evidence>
<evidence type="ECO:0000256" key="4">
    <source>
        <dbReference type="SAM" id="MobiDB-lite"/>
    </source>
</evidence>
<gene>
    <name evidence="6" type="ORF">BdWA1_002073</name>
    <name evidence="5" type="ORF">BdWA1_003659</name>
</gene>
<organism evidence="5 7">
    <name type="scientific">Babesia duncani</name>
    <dbReference type="NCBI Taxonomy" id="323732"/>
    <lineage>
        <taxon>Eukaryota</taxon>
        <taxon>Sar</taxon>
        <taxon>Alveolata</taxon>
        <taxon>Apicomplexa</taxon>
        <taxon>Aconoidasida</taxon>
        <taxon>Piroplasmida</taxon>
        <taxon>Babesiidae</taxon>
        <taxon>Babesia</taxon>
    </lineage>
</organism>
<dbReference type="PANTHER" id="PTHR12687">
    <property type="entry name" value="NUCLEOLAR COMPLEX 2 AND RAD4-RELATED"/>
    <property type="match status" value="1"/>
</dbReference>
<dbReference type="Proteomes" id="UP001214638">
    <property type="component" value="Unassembled WGS sequence"/>
</dbReference>
<comment type="similarity">
    <text evidence="2">Belongs to the NOC2 family.</text>
</comment>